<gene>
    <name evidence="1" type="ORF">NCTC11468_02867</name>
</gene>
<organism evidence="1 2">
    <name type="scientific">Tatumella ptyseos</name>
    <dbReference type="NCBI Taxonomy" id="82987"/>
    <lineage>
        <taxon>Bacteria</taxon>
        <taxon>Pseudomonadati</taxon>
        <taxon>Pseudomonadota</taxon>
        <taxon>Gammaproteobacteria</taxon>
        <taxon>Enterobacterales</taxon>
        <taxon>Erwiniaceae</taxon>
        <taxon>Tatumella</taxon>
    </lineage>
</organism>
<dbReference type="EMBL" id="LS483499">
    <property type="protein sequence ID" value="SQK76033.1"/>
    <property type="molecule type" value="Genomic_DNA"/>
</dbReference>
<evidence type="ECO:0000313" key="2">
    <source>
        <dbReference type="Proteomes" id="UP000248758"/>
    </source>
</evidence>
<dbReference type="Proteomes" id="UP000248758">
    <property type="component" value="Chromosome 1"/>
</dbReference>
<evidence type="ECO:0000313" key="1">
    <source>
        <dbReference type="EMBL" id="SQK76033.1"/>
    </source>
</evidence>
<reference evidence="1 2" key="1">
    <citation type="submission" date="2018-06" db="EMBL/GenBank/DDBJ databases">
        <authorList>
            <consortium name="Pathogen Informatics"/>
            <person name="Doyle S."/>
        </authorList>
    </citation>
    <scope>NUCLEOTIDE SEQUENCE [LARGE SCALE GENOMIC DNA]</scope>
    <source>
        <strain evidence="1 2">NCTC11468</strain>
    </source>
</reference>
<accession>A0A2X5PD20</accession>
<protein>
    <submittedName>
        <fullName evidence="1">Uncharacterized protein</fullName>
    </submittedName>
</protein>
<name>A0A2X5PD20_9GAMM</name>
<proteinExistence type="predicted"/>
<dbReference type="AlphaFoldDB" id="A0A2X5PD20"/>
<dbReference type="KEGG" id="tpty:NCTC11468_02867"/>
<sequence length="193" mass="21499">MDLLILIIGVVMGSGVNFNDNTGPVHITNQSRVLRASVIGKLIEIISNPVGGGQSLNRSASNIDVKISFNDLKRNRWVAELYKEDALLVDESIKTLDSIILNGSVKLKRQFRGYYNSALGLYGLYEKPFNIEVVRKNSDNIIDDVIRAAQETVSSCSNLDSEFLQEDIDNGIRMIVSYSIIECIVLENPNDYN</sequence>